<gene>
    <name evidence="1" type="ORF">PPENT_87.1.T0710179</name>
</gene>
<sequence length="278" mass="32742">MLYDQLNEASVRHVEFLFTLVQGNESECQIEENLIIYSLLQLFNLHFSQTNPTIVTFYKELTPEQFTKITFKNIKFNFIKGSNNGIFIPLFFKLQLLLKLENIIFTMPYNEYRNISLMIRTNIPYSLLIENFTIIHFYVSSSDIFSFMFIKNSKKNNIQINNLKILDSNFFNSTLFILQAKMTILLYDIFFNQTSIQNKIFSQSNFFHSYGLLNYTTCNLWIKQIMLLNVQILQNSSILLLCCFQQSQISNESALESCAKAFIENYQMSNTLKNDKKK</sequence>
<dbReference type="Proteomes" id="UP000689195">
    <property type="component" value="Unassembled WGS sequence"/>
</dbReference>
<proteinExistence type="predicted"/>
<dbReference type="AlphaFoldDB" id="A0A8S1VT71"/>
<comment type="caution">
    <text evidence="1">The sequence shown here is derived from an EMBL/GenBank/DDBJ whole genome shotgun (WGS) entry which is preliminary data.</text>
</comment>
<reference evidence="1" key="1">
    <citation type="submission" date="2021-01" db="EMBL/GenBank/DDBJ databases">
        <authorList>
            <consortium name="Genoscope - CEA"/>
            <person name="William W."/>
        </authorList>
    </citation>
    <scope>NUCLEOTIDE SEQUENCE</scope>
</reference>
<evidence type="ECO:0000313" key="1">
    <source>
        <dbReference type="EMBL" id="CAD8179295.1"/>
    </source>
</evidence>
<accession>A0A8S1VT71</accession>
<name>A0A8S1VT71_9CILI</name>
<organism evidence="1 2">
    <name type="scientific">Paramecium pentaurelia</name>
    <dbReference type="NCBI Taxonomy" id="43138"/>
    <lineage>
        <taxon>Eukaryota</taxon>
        <taxon>Sar</taxon>
        <taxon>Alveolata</taxon>
        <taxon>Ciliophora</taxon>
        <taxon>Intramacronucleata</taxon>
        <taxon>Oligohymenophorea</taxon>
        <taxon>Peniculida</taxon>
        <taxon>Parameciidae</taxon>
        <taxon>Paramecium</taxon>
    </lineage>
</organism>
<evidence type="ECO:0000313" key="2">
    <source>
        <dbReference type="Proteomes" id="UP000689195"/>
    </source>
</evidence>
<keyword evidence="2" id="KW-1185">Reference proteome</keyword>
<protein>
    <submittedName>
        <fullName evidence="1">Uncharacterized protein</fullName>
    </submittedName>
</protein>
<dbReference type="EMBL" id="CAJJDO010000071">
    <property type="protein sequence ID" value="CAD8179295.1"/>
    <property type="molecule type" value="Genomic_DNA"/>
</dbReference>